<proteinExistence type="predicted"/>
<reference evidence="2" key="1">
    <citation type="submission" date="2016-02" db="EMBL/GenBank/DDBJ databases">
        <title>WGS assembly of Manihot esculenta.</title>
        <authorList>
            <person name="Bredeson J.V."/>
            <person name="Prochnik S.E."/>
            <person name="Lyons J.B."/>
            <person name="Schmutz J."/>
            <person name="Grimwood J."/>
            <person name="Vrebalov J."/>
            <person name="Bart R.S."/>
            <person name="Amuge T."/>
            <person name="Ferguson M.E."/>
            <person name="Green R."/>
            <person name="Putnam N."/>
            <person name="Stites J."/>
            <person name="Rounsley S."/>
            <person name="Rokhsar D.S."/>
        </authorList>
    </citation>
    <scope>NUCLEOTIDE SEQUENCE [LARGE SCALE GENOMIC DNA]</scope>
    <source>
        <tissue evidence="2">Leaf</tissue>
    </source>
</reference>
<dbReference type="EMBL" id="CM004396">
    <property type="protein sequence ID" value="OAY38926.1"/>
    <property type="molecule type" value="Genomic_DNA"/>
</dbReference>
<sequence length="81" mass="9276">MRRHRSLSTSSPVSPPNRDQPRSIPSTRDHQQKGLPRCMVTIYSPATTSSHRLELNQIRERDGFRHRRILQSSGGVVDFPV</sequence>
<evidence type="ECO:0000256" key="1">
    <source>
        <dbReference type="SAM" id="MobiDB-lite"/>
    </source>
</evidence>
<gene>
    <name evidence="2" type="ORF">MANES_10G053600</name>
</gene>
<evidence type="ECO:0000313" key="2">
    <source>
        <dbReference type="EMBL" id="OAY38926.1"/>
    </source>
</evidence>
<feature type="region of interest" description="Disordered" evidence="1">
    <location>
        <begin position="1"/>
        <end position="36"/>
    </location>
</feature>
<protein>
    <submittedName>
        <fullName evidence="2">Uncharacterized protein</fullName>
    </submittedName>
</protein>
<organism evidence="2">
    <name type="scientific">Manihot esculenta</name>
    <name type="common">Cassava</name>
    <name type="synonym">Jatropha manihot</name>
    <dbReference type="NCBI Taxonomy" id="3983"/>
    <lineage>
        <taxon>Eukaryota</taxon>
        <taxon>Viridiplantae</taxon>
        <taxon>Streptophyta</taxon>
        <taxon>Embryophyta</taxon>
        <taxon>Tracheophyta</taxon>
        <taxon>Spermatophyta</taxon>
        <taxon>Magnoliopsida</taxon>
        <taxon>eudicotyledons</taxon>
        <taxon>Gunneridae</taxon>
        <taxon>Pentapetalae</taxon>
        <taxon>rosids</taxon>
        <taxon>fabids</taxon>
        <taxon>Malpighiales</taxon>
        <taxon>Euphorbiaceae</taxon>
        <taxon>Crotonoideae</taxon>
        <taxon>Manihoteae</taxon>
        <taxon>Manihot</taxon>
    </lineage>
</organism>
<name>A0A2C9V4Q1_MANES</name>
<accession>A0A2C9V4Q1</accession>
<dbReference type="AlphaFoldDB" id="A0A2C9V4Q1"/>